<proteinExistence type="predicted"/>
<dbReference type="HOGENOM" id="CLU_2300889_0_0_9"/>
<comment type="caution">
    <text evidence="1">The sequence shown here is derived from an EMBL/GenBank/DDBJ whole genome shotgun (WGS) entry which is preliminary data.</text>
</comment>
<evidence type="ECO:0000313" key="1">
    <source>
        <dbReference type="EMBL" id="EEA85229.1"/>
    </source>
</evidence>
<dbReference type="Proteomes" id="UP000003178">
    <property type="component" value="Unassembled WGS sequence"/>
</dbReference>
<reference evidence="1 2" key="1">
    <citation type="submission" date="2008-09" db="EMBL/GenBank/DDBJ databases">
        <authorList>
            <person name="Fulton L."/>
            <person name="Clifton S."/>
            <person name="Fulton B."/>
            <person name="Xu J."/>
            <person name="Minx P."/>
            <person name="Pepin K.H."/>
            <person name="Johnson M."/>
            <person name="Thiruvilangam P."/>
            <person name="Bhonagiri V."/>
            <person name="Nash W.E."/>
            <person name="Mardis E.R."/>
            <person name="Wilson R.K."/>
        </authorList>
    </citation>
    <scope>NUCLEOTIDE SEQUENCE [LARGE SCALE GENOMIC DNA]</scope>
    <source>
        <strain evidence="1 2">DSM 13275</strain>
    </source>
</reference>
<evidence type="ECO:0000313" key="2">
    <source>
        <dbReference type="Proteomes" id="UP000003178"/>
    </source>
</evidence>
<dbReference type="STRING" id="500633.CLOHIR_01163"/>
<gene>
    <name evidence="1" type="ORF">CLOHIR_01163</name>
</gene>
<dbReference type="EMBL" id="ABWP01000048">
    <property type="protein sequence ID" value="EEA85229.1"/>
    <property type="molecule type" value="Genomic_DNA"/>
</dbReference>
<dbReference type="AlphaFoldDB" id="B6FZ59"/>
<accession>B6FZ59</accession>
<reference evidence="1 2" key="2">
    <citation type="submission" date="2008-10" db="EMBL/GenBank/DDBJ databases">
        <title>Draft genome sequence of Clostridium hiranonis (DSM 13275).</title>
        <authorList>
            <person name="Sudarsanam P."/>
            <person name="Ley R."/>
            <person name="Guruge J."/>
            <person name="Turnbaugh P.J."/>
            <person name="Mahowald M."/>
            <person name="Liep D."/>
            <person name="Gordon J."/>
        </authorList>
    </citation>
    <scope>NUCLEOTIDE SEQUENCE [LARGE SCALE GENOMIC DNA]</scope>
    <source>
        <strain evidence="1 2">DSM 13275</strain>
    </source>
</reference>
<keyword evidence="2" id="KW-1185">Reference proteome</keyword>
<sequence>MYLFSTFNNNTNFILNKEKEYKELVYMAEKELNLELDNIKNGKFNTKDKFESSSNPNEVMISKRIDIIDKPRGVYLVTIDLKKGDESIKLQGYERYAHVE</sequence>
<name>B6FZ59_PEPHT</name>
<protein>
    <submittedName>
        <fullName evidence="1">Uncharacterized protein</fullName>
    </submittedName>
</protein>
<organism evidence="1 2">
    <name type="scientific">Peptacetobacter hiranonis (strain DSM 13275 / JCM 10541 / KCTC 15199 / TO-931)</name>
    <name type="common">Clostridium hiranonis</name>
    <dbReference type="NCBI Taxonomy" id="500633"/>
    <lineage>
        <taxon>Bacteria</taxon>
        <taxon>Bacillati</taxon>
        <taxon>Bacillota</taxon>
        <taxon>Clostridia</taxon>
        <taxon>Peptostreptococcales</taxon>
        <taxon>Peptostreptococcaceae</taxon>
        <taxon>Peptacetobacter</taxon>
    </lineage>
</organism>